<dbReference type="SUPFAM" id="SSF55909">
    <property type="entry name" value="Pentein"/>
    <property type="match status" value="1"/>
</dbReference>
<evidence type="ECO:0000256" key="3">
    <source>
        <dbReference type="SAM" id="MobiDB-lite"/>
    </source>
</evidence>
<gene>
    <name evidence="2" type="primary">aguA</name>
    <name evidence="4" type="ORF">ACG33_01825</name>
</gene>
<evidence type="ECO:0000313" key="4">
    <source>
        <dbReference type="EMBL" id="AMN45866.1"/>
    </source>
</evidence>
<organism evidence="4 5">
    <name type="scientific">Steroidobacter denitrificans</name>
    <dbReference type="NCBI Taxonomy" id="465721"/>
    <lineage>
        <taxon>Bacteria</taxon>
        <taxon>Pseudomonadati</taxon>
        <taxon>Pseudomonadota</taxon>
        <taxon>Gammaproteobacteria</taxon>
        <taxon>Steroidobacterales</taxon>
        <taxon>Steroidobacteraceae</taxon>
        <taxon>Steroidobacter</taxon>
    </lineage>
</organism>
<dbReference type="RefSeq" id="WP_083536355.1">
    <property type="nucleotide sequence ID" value="NZ_CP011971.1"/>
</dbReference>
<dbReference type="OrthoDB" id="9808013at2"/>
<dbReference type="GO" id="GO:0047632">
    <property type="term" value="F:agmatine deiminase activity"/>
    <property type="evidence" value="ECO:0007669"/>
    <property type="project" value="UniProtKB-UniRule"/>
</dbReference>
<dbReference type="InterPro" id="IPR017754">
    <property type="entry name" value="Agmatine_deiminase"/>
</dbReference>
<dbReference type="InterPro" id="IPR007466">
    <property type="entry name" value="Peptidyl-Arg-deiminase_porph"/>
</dbReference>
<dbReference type="EMBL" id="CP011971">
    <property type="protein sequence ID" value="AMN45866.1"/>
    <property type="molecule type" value="Genomic_DNA"/>
</dbReference>
<dbReference type="GO" id="GO:0004668">
    <property type="term" value="F:protein-arginine deiminase activity"/>
    <property type="evidence" value="ECO:0007669"/>
    <property type="project" value="InterPro"/>
</dbReference>
<feature type="region of interest" description="Disordered" evidence="3">
    <location>
        <begin position="377"/>
        <end position="412"/>
    </location>
</feature>
<comment type="similarity">
    <text evidence="2">Belongs to the agmatine deiminase family.</text>
</comment>
<proteinExistence type="inferred from homology"/>
<feature type="active site" description="Amidino-cysteine intermediate" evidence="2">
    <location>
        <position position="356"/>
    </location>
</feature>
<reference evidence="4 5" key="1">
    <citation type="submission" date="2015-06" db="EMBL/GenBank/DDBJ databases">
        <title>A Comprehensive Approach to Explore the Metabolic and Phylogenetic Diversity of Bacterial Steroid Degradation in the Environment: Testosterone as an Example.</title>
        <authorList>
            <person name="Yang F.-C."/>
            <person name="Chen Y.-L."/>
            <person name="Yu C.-P."/>
            <person name="Tang S.-L."/>
            <person name="Wang P.-H."/>
            <person name="Ismail W."/>
            <person name="Wang C.-H."/>
            <person name="Yang C.-Y."/>
            <person name="Chiang Y.-R."/>
        </authorList>
    </citation>
    <scope>NUCLEOTIDE SEQUENCE [LARGE SCALE GENOMIC DNA]</scope>
    <source>
        <strain evidence="4 5">DSM 18526</strain>
    </source>
</reference>
<dbReference type="Gene3D" id="3.75.10.10">
    <property type="entry name" value="L-arginine/glycine Amidinotransferase, Chain A"/>
    <property type="match status" value="1"/>
</dbReference>
<dbReference type="HAMAP" id="MF_01841">
    <property type="entry name" value="Agmatine_deimin"/>
    <property type="match status" value="1"/>
</dbReference>
<dbReference type="PANTHER" id="PTHR31377">
    <property type="entry name" value="AGMATINE DEIMINASE-RELATED"/>
    <property type="match status" value="1"/>
</dbReference>
<comment type="catalytic activity">
    <reaction evidence="2">
        <text>agmatine + H2O = N-carbamoylputrescine + NH4(+)</text>
        <dbReference type="Rhea" id="RHEA:18037"/>
        <dbReference type="ChEBI" id="CHEBI:15377"/>
        <dbReference type="ChEBI" id="CHEBI:28938"/>
        <dbReference type="ChEBI" id="CHEBI:58145"/>
        <dbReference type="ChEBI" id="CHEBI:58318"/>
        <dbReference type="EC" id="3.5.3.12"/>
    </reaction>
</comment>
<evidence type="ECO:0000313" key="5">
    <source>
        <dbReference type="Proteomes" id="UP000070250"/>
    </source>
</evidence>
<dbReference type="Proteomes" id="UP000070250">
    <property type="component" value="Chromosome"/>
</dbReference>
<feature type="compositionally biased region" description="Low complexity" evidence="3">
    <location>
        <begin position="379"/>
        <end position="392"/>
    </location>
</feature>
<dbReference type="EC" id="3.5.3.12" evidence="2"/>
<dbReference type="Pfam" id="PF04371">
    <property type="entry name" value="PAD_porph"/>
    <property type="match status" value="1"/>
</dbReference>
<dbReference type="NCBIfam" id="TIGR03380">
    <property type="entry name" value="agmatine_aguA"/>
    <property type="match status" value="1"/>
</dbReference>
<dbReference type="PANTHER" id="PTHR31377:SF0">
    <property type="entry name" value="AGMATINE DEIMINASE-RELATED"/>
    <property type="match status" value="1"/>
</dbReference>
<dbReference type="KEGG" id="sdf:ACG33_01825"/>
<protein>
    <recommendedName>
        <fullName evidence="2">Putative agmatine deiminase</fullName>
        <ecNumber evidence="2">3.5.3.12</ecNumber>
    </recommendedName>
    <alternativeName>
        <fullName evidence="2">Agmatine iminohydrolase</fullName>
    </alternativeName>
</protein>
<name>A0A127F600_STEDE</name>
<keyword evidence="5" id="KW-1185">Reference proteome</keyword>
<dbReference type="GO" id="GO:0009446">
    <property type="term" value="P:putrescine biosynthetic process"/>
    <property type="evidence" value="ECO:0007669"/>
    <property type="project" value="InterPro"/>
</dbReference>
<keyword evidence="1 2" id="KW-0378">Hydrolase</keyword>
<dbReference type="AlphaFoldDB" id="A0A127F600"/>
<dbReference type="STRING" id="465721.ACG33_01825"/>
<evidence type="ECO:0000256" key="2">
    <source>
        <dbReference type="HAMAP-Rule" id="MF_01841"/>
    </source>
</evidence>
<sequence>MTTTLAATPAADGFHMPGEFEPHAGCWMLWPERPSNWRSGAKPAQAAFAAVAAAIATAEPVTVGASAAQYVHARSMLPDAIRMVEMSSGDAWMRDVGPTFVVDGHGGVRGVDWQFNAWGGLNGGLHWPWDQDDLVARKVLEVEGAARYRAPFVLEGGAVHVDGQGTLITTEECLLNPNRNPQLDRGQLEILLHEYLGVTQIIWLGNGVVDDETSGHVDNLCCFARPGEVVLTWTDERRDPQYRISRDAYERLMDARDAQGRALKIHKLMQPKPMYRRAQDVKDIDRAEGNLPRREGERLAASYVNFYIANSTIVMPLLDRRYDREAARCLRNIFPERRIIGVQAREILLGGGNIHCITQQVPRPAAVEQDAPTVAMTQRSAAAGRSRSAGCGIRQEAAAKSSRKGRTRLAED</sequence>
<feature type="compositionally biased region" description="Basic residues" evidence="3">
    <location>
        <begin position="401"/>
        <end position="412"/>
    </location>
</feature>
<dbReference type="NCBIfam" id="NF010070">
    <property type="entry name" value="PRK13551.1"/>
    <property type="match status" value="1"/>
</dbReference>
<dbReference type="PATRIC" id="fig|465721.4.peg.398"/>
<evidence type="ECO:0000256" key="1">
    <source>
        <dbReference type="ARBA" id="ARBA00022801"/>
    </source>
</evidence>
<accession>A0A127F600</accession>